<dbReference type="RefSeq" id="XP_027069422.1">
    <property type="nucleotide sequence ID" value="XM_027213621.2"/>
</dbReference>
<accession>A0A6P6SU13</accession>
<evidence type="ECO:0000313" key="2">
    <source>
        <dbReference type="RefSeq" id="XP_027069422.1"/>
    </source>
</evidence>
<dbReference type="Proteomes" id="UP001652660">
    <property type="component" value="Chromosome 6e"/>
</dbReference>
<reference evidence="1" key="1">
    <citation type="journal article" date="2025" name="Foods">
        <title>Unveiling the Microbial Signatures of Arabica Coffee Cherries: Insights into Ripeness Specific Diversity, Functional Traits, and Implications for Quality and Safety.</title>
        <authorList>
            <consortium name="RefSeq"/>
            <person name="Tenea G.N."/>
            <person name="Cifuentes V."/>
            <person name="Reyes P."/>
            <person name="Cevallos-Vallejos M."/>
        </authorList>
    </citation>
    <scope>NUCLEOTIDE SEQUENCE [LARGE SCALE GENOMIC DNA]</scope>
</reference>
<evidence type="ECO:0000313" key="1">
    <source>
        <dbReference type="Proteomes" id="UP001652660"/>
    </source>
</evidence>
<gene>
    <name evidence="2" type="primary">LOC113694755</name>
</gene>
<name>A0A6P6SU13_COFAR</name>
<sequence>MPEGFNSVLKMKRKDLDQVNEDFSDFSLTSPARKIRRLDAELAPITEEEPEIPLVFERPENEGSFGGGNGRVGGGGVLIEELPNGVENEERAIVVFNPVNSPLLQSPSNYSISVSPQLISGLKICEYCADQLPWSNYSSQWRALDSEERTDDNKSGPQNECLAVVPWVPPPQPYSSSGDEAVPQIDVSDMMEADDVEVSTMDVEDNTVGSEQKVGMNVNEGLQQWQQQHCMIPQPPQNISTPIVWFQ</sequence>
<protein>
    <submittedName>
        <fullName evidence="2">Uncharacterized protein isoform X1</fullName>
    </submittedName>
</protein>
<reference evidence="2" key="2">
    <citation type="submission" date="2025-08" db="UniProtKB">
        <authorList>
            <consortium name="RefSeq"/>
        </authorList>
    </citation>
    <scope>IDENTIFICATION</scope>
    <source>
        <tissue evidence="2">Leaves</tissue>
    </source>
</reference>
<dbReference type="AlphaFoldDB" id="A0A6P6SU13"/>
<dbReference type="PANTHER" id="PTHR35510">
    <property type="entry name" value="DBH-LIKE MONOOXYGENASE"/>
    <property type="match status" value="1"/>
</dbReference>
<dbReference type="PANTHER" id="PTHR35510:SF1">
    <property type="entry name" value="DBH-LIKE MONOOXYGENASE"/>
    <property type="match status" value="1"/>
</dbReference>
<proteinExistence type="predicted"/>
<organism evidence="1 2">
    <name type="scientific">Coffea arabica</name>
    <name type="common">Arabian coffee</name>
    <dbReference type="NCBI Taxonomy" id="13443"/>
    <lineage>
        <taxon>Eukaryota</taxon>
        <taxon>Viridiplantae</taxon>
        <taxon>Streptophyta</taxon>
        <taxon>Embryophyta</taxon>
        <taxon>Tracheophyta</taxon>
        <taxon>Spermatophyta</taxon>
        <taxon>Magnoliopsida</taxon>
        <taxon>eudicotyledons</taxon>
        <taxon>Gunneridae</taxon>
        <taxon>Pentapetalae</taxon>
        <taxon>asterids</taxon>
        <taxon>lamiids</taxon>
        <taxon>Gentianales</taxon>
        <taxon>Rubiaceae</taxon>
        <taxon>Ixoroideae</taxon>
        <taxon>Gardenieae complex</taxon>
        <taxon>Bertiereae - Coffeeae clade</taxon>
        <taxon>Coffeeae</taxon>
        <taxon>Coffea</taxon>
    </lineage>
</organism>
<keyword evidence="1" id="KW-1185">Reference proteome</keyword>
<dbReference type="GeneID" id="113694755"/>
<dbReference type="OrthoDB" id="1937743at2759"/>